<keyword evidence="1" id="KW-0472">Membrane</keyword>
<dbReference type="Pfam" id="PF06912">
    <property type="entry name" value="DUF1275"/>
    <property type="match status" value="1"/>
</dbReference>
<dbReference type="EMBL" id="ML978066">
    <property type="protein sequence ID" value="KAF2022369.1"/>
    <property type="molecule type" value="Genomic_DNA"/>
</dbReference>
<feature type="transmembrane region" description="Helical" evidence="1">
    <location>
        <begin position="85"/>
        <end position="105"/>
    </location>
</feature>
<evidence type="ECO:0000313" key="3">
    <source>
        <dbReference type="Proteomes" id="UP000799778"/>
    </source>
</evidence>
<feature type="transmembrane region" description="Helical" evidence="1">
    <location>
        <begin position="246"/>
        <end position="265"/>
    </location>
</feature>
<dbReference type="RefSeq" id="XP_033390708.1">
    <property type="nucleotide sequence ID" value="XM_033530164.1"/>
</dbReference>
<reference evidence="2" key="1">
    <citation type="journal article" date="2020" name="Stud. Mycol.">
        <title>101 Dothideomycetes genomes: a test case for predicting lifestyles and emergence of pathogens.</title>
        <authorList>
            <person name="Haridas S."/>
            <person name="Albert R."/>
            <person name="Binder M."/>
            <person name="Bloem J."/>
            <person name="Labutti K."/>
            <person name="Salamov A."/>
            <person name="Andreopoulos B."/>
            <person name="Baker S."/>
            <person name="Barry K."/>
            <person name="Bills G."/>
            <person name="Bluhm B."/>
            <person name="Cannon C."/>
            <person name="Castanera R."/>
            <person name="Culley D."/>
            <person name="Daum C."/>
            <person name="Ezra D."/>
            <person name="Gonzalez J."/>
            <person name="Henrissat B."/>
            <person name="Kuo A."/>
            <person name="Liang C."/>
            <person name="Lipzen A."/>
            <person name="Lutzoni F."/>
            <person name="Magnuson J."/>
            <person name="Mondo S."/>
            <person name="Nolan M."/>
            <person name="Ohm R."/>
            <person name="Pangilinan J."/>
            <person name="Park H.-J."/>
            <person name="Ramirez L."/>
            <person name="Alfaro M."/>
            <person name="Sun H."/>
            <person name="Tritt A."/>
            <person name="Yoshinaga Y."/>
            <person name="Zwiers L.-H."/>
            <person name="Turgeon B."/>
            <person name="Goodwin S."/>
            <person name="Spatafora J."/>
            <person name="Crous P."/>
            <person name="Grigoriev I."/>
        </authorList>
    </citation>
    <scope>NUCLEOTIDE SEQUENCE</scope>
    <source>
        <strain evidence="2">CBS 175.79</strain>
    </source>
</reference>
<dbReference type="PANTHER" id="PTHR37488:SF7">
    <property type="entry name" value="DUF1275 DOMAIN PROTEIN"/>
    <property type="match status" value="1"/>
</dbReference>
<keyword evidence="1" id="KW-0812">Transmembrane</keyword>
<dbReference type="Proteomes" id="UP000799778">
    <property type="component" value="Unassembled WGS sequence"/>
</dbReference>
<dbReference type="InterPro" id="IPR010699">
    <property type="entry name" value="DUF1275"/>
</dbReference>
<dbReference type="PANTHER" id="PTHR37488">
    <property type="entry name" value="DUF1275 DOMAIN-CONTAINING PROTEIN"/>
    <property type="match status" value="1"/>
</dbReference>
<protein>
    <recommendedName>
        <fullName evidence="4">DUF1275 domain protein</fullName>
    </recommendedName>
</protein>
<evidence type="ECO:0000313" key="2">
    <source>
        <dbReference type="EMBL" id="KAF2022369.1"/>
    </source>
</evidence>
<feature type="transmembrane region" description="Helical" evidence="1">
    <location>
        <begin position="117"/>
        <end position="138"/>
    </location>
</feature>
<organism evidence="2 3">
    <name type="scientific">Aaosphaeria arxii CBS 175.79</name>
    <dbReference type="NCBI Taxonomy" id="1450172"/>
    <lineage>
        <taxon>Eukaryota</taxon>
        <taxon>Fungi</taxon>
        <taxon>Dikarya</taxon>
        <taxon>Ascomycota</taxon>
        <taxon>Pezizomycotina</taxon>
        <taxon>Dothideomycetes</taxon>
        <taxon>Pleosporomycetidae</taxon>
        <taxon>Pleosporales</taxon>
        <taxon>Pleosporales incertae sedis</taxon>
        <taxon>Aaosphaeria</taxon>
    </lineage>
</organism>
<keyword evidence="1" id="KW-1133">Transmembrane helix</keyword>
<name>A0A6A5YAJ1_9PLEO</name>
<feature type="transmembrane region" description="Helical" evidence="1">
    <location>
        <begin position="59"/>
        <end position="79"/>
    </location>
</feature>
<feature type="transmembrane region" description="Helical" evidence="1">
    <location>
        <begin position="221"/>
        <end position="240"/>
    </location>
</feature>
<sequence>MFATDSPSSASSATEKTKGWSLRPTDLRKDIDKQWADIPVCLCSFASGLCDSIAFNSSAVFVSMQTGNTIFLAIGAAYLPSHQKFMWLRAICSIGCFLAGVFCFSKLRHIRPIAKGTLALNFLTQAILVFIAAALAQSGVTPEMADLPLAEHNVENQIVNLKILIPIGFLAFSFGGQIVSSRQLGFNEVPTNVLTSVYCDLLSDPNLFAPWSSNLKRNRRAFAVVLTFLGGLSGSWLGWSSAGLCTGLWIAGALKVAIAITWLFWKVEEPKLEEKK</sequence>
<feature type="transmembrane region" description="Helical" evidence="1">
    <location>
        <begin position="158"/>
        <end position="179"/>
    </location>
</feature>
<dbReference type="OrthoDB" id="5288586at2759"/>
<keyword evidence="3" id="KW-1185">Reference proteome</keyword>
<dbReference type="GeneID" id="54287561"/>
<accession>A0A6A5YAJ1</accession>
<dbReference type="AlphaFoldDB" id="A0A6A5YAJ1"/>
<gene>
    <name evidence="2" type="ORF">BU24DRAFT_43662</name>
</gene>
<evidence type="ECO:0008006" key="4">
    <source>
        <dbReference type="Google" id="ProtNLM"/>
    </source>
</evidence>
<evidence type="ECO:0000256" key="1">
    <source>
        <dbReference type="SAM" id="Phobius"/>
    </source>
</evidence>
<proteinExistence type="predicted"/>